<feature type="signal peptide" evidence="2">
    <location>
        <begin position="1"/>
        <end position="24"/>
    </location>
</feature>
<feature type="compositionally biased region" description="Basic residues" evidence="1">
    <location>
        <begin position="258"/>
        <end position="276"/>
    </location>
</feature>
<protein>
    <submittedName>
        <fullName evidence="3">Uncharacterized protein</fullName>
    </submittedName>
</protein>
<name>A0ABS3S335_9ACTN</name>
<evidence type="ECO:0000313" key="4">
    <source>
        <dbReference type="Proteomes" id="UP000680206"/>
    </source>
</evidence>
<dbReference type="RefSeq" id="WP_208248623.1">
    <property type="nucleotide sequence ID" value="NZ_JAGEPF010000027.1"/>
</dbReference>
<feature type="region of interest" description="Disordered" evidence="1">
    <location>
        <begin position="29"/>
        <end position="76"/>
    </location>
</feature>
<reference evidence="3 4" key="1">
    <citation type="submission" date="2021-03" db="EMBL/GenBank/DDBJ databases">
        <title>Actinomadura violae sp. nov., isolated from lichen in Thailand.</title>
        <authorList>
            <person name="Kanchanasin P."/>
            <person name="Saeng-In P."/>
            <person name="Phongsopitanun W."/>
            <person name="Yuki M."/>
            <person name="Kudo T."/>
            <person name="Ohkuma M."/>
            <person name="Tanasupawat S."/>
        </authorList>
    </citation>
    <scope>NUCLEOTIDE SEQUENCE [LARGE SCALE GENOMIC DNA]</scope>
    <source>
        <strain evidence="3 4">LCR2-06</strain>
    </source>
</reference>
<feature type="compositionally biased region" description="Low complexity" evidence="1">
    <location>
        <begin position="215"/>
        <end position="224"/>
    </location>
</feature>
<dbReference type="PROSITE" id="PS51257">
    <property type="entry name" value="PROKAR_LIPOPROTEIN"/>
    <property type="match status" value="1"/>
</dbReference>
<dbReference type="Proteomes" id="UP000680206">
    <property type="component" value="Unassembled WGS sequence"/>
</dbReference>
<feature type="compositionally biased region" description="Low complexity" evidence="1">
    <location>
        <begin position="232"/>
        <end position="243"/>
    </location>
</feature>
<accession>A0ABS3S335</accession>
<proteinExistence type="predicted"/>
<evidence type="ECO:0000256" key="2">
    <source>
        <dbReference type="SAM" id="SignalP"/>
    </source>
</evidence>
<feature type="chain" id="PRO_5045402629" evidence="2">
    <location>
        <begin position="25"/>
        <end position="276"/>
    </location>
</feature>
<comment type="caution">
    <text evidence="3">The sequence shown here is derived from an EMBL/GenBank/DDBJ whole genome shotgun (WGS) entry which is preliminary data.</text>
</comment>
<keyword evidence="4" id="KW-1185">Reference proteome</keyword>
<keyword evidence="2" id="KW-0732">Signal</keyword>
<feature type="region of interest" description="Disordered" evidence="1">
    <location>
        <begin position="190"/>
        <end position="276"/>
    </location>
</feature>
<gene>
    <name evidence="3" type="ORF">J4709_38185</name>
</gene>
<evidence type="ECO:0000256" key="1">
    <source>
        <dbReference type="SAM" id="MobiDB-lite"/>
    </source>
</evidence>
<organism evidence="3 4">
    <name type="scientific">Actinomadura violacea</name>
    <dbReference type="NCBI Taxonomy" id="2819934"/>
    <lineage>
        <taxon>Bacteria</taxon>
        <taxon>Bacillati</taxon>
        <taxon>Actinomycetota</taxon>
        <taxon>Actinomycetes</taxon>
        <taxon>Streptosporangiales</taxon>
        <taxon>Thermomonosporaceae</taxon>
        <taxon>Actinomadura</taxon>
    </lineage>
</organism>
<evidence type="ECO:0000313" key="3">
    <source>
        <dbReference type="EMBL" id="MBO2463414.1"/>
    </source>
</evidence>
<sequence length="276" mass="28925">MRERRLITRIAVGGGAAVLAVAMAGCGTGTPRAPRPKPAARAAPVSANWPLKCDDPQGDVTAHGSPNPAPPGSDLTSVAWERRPDILRVAFTTAGPPGSTGSGSATYTTVIRDGSRTSQVDATFAGGQWRVSGGPDGKELGSGTSLNGDTVMVSLPGRVPADHGTIDVGKKLDVSASSQVKVGEGVYEDAGCSASAPRGGGPRHYLAFPIERDTPTPWRTTPRWKTTKTKRPTSYPTTRPTTHPAEEPTHTSTPAPRPTHRTTTRPRPPSKPRTHR</sequence>
<dbReference type="EMBL" id="JAGEPF010000027">
    <property type="protein sequence ID" value="MBO2463414.1"/>
    <property type="molecule type" value="Genomic_DNA"/>
</dbReference>